<dbReference type="GO" id="GO:0006626">
    <property type="term" value="P:protein targeting to mitochondrion"/>
    <property type="evidence" value="ECO:0007669"/>
    <property type="project" value="TreeGrafter"/>
</dbReference>
<evidence type="ECO:0000313" key="5">
    <source>
        <dbReference type="Proteomes" id="UP000292447"/>
    </source>
</evidence>
<keyword evidence="2" id="KW-0472">Membrane</keyword>
<feature type="domain" description="Mitochondrial outer membrane protein OM14 C-terminal" evidence="3">
    <location>
        <begin position="118"/>
        <end position="184"/>
    </location>
</feature>
<dbReference type="GO" id="GO:0005741">
    <property type="term" value="C:mitochondrial outer membrane"/>
    <property type="evidence" value="ECO:0007669"/>
    <property type="project" value="InterPro"/>
</dbReference>
<evidence type="ECO:0000313" key="4">
    <source>
        <dbReference type="EMBL" id="QBM86426.1"/>
    </source>
</evidence>
<dbReference type="GO" id="GO:1990593">
    <property type="term" value="F:nascent polypeptide-associated complex binding"/>
    <property type="evidence" value="ECO:0007669"/>
    <property type="project" value="InterPro"/>
</dbReference>
<feature type="transmembrane region" description="Helical" evidence="2">
    <location>
        <begin position="124"/>
        <end position="143"/>
    </location>
</feature>
<dbReference type="PANTHER" id="PTHR38402:SF1">
    <property type="entry name" value="MITOCHONDRIAL OUTER MEMBRANE PROTEIN OM14"/>
    <property type="match status" value="1"/>
</dbReference>
<protein>
    <recommendedName>
        <fullName evidence="3">Mitochondrial outer membrane protein OM14 C-terminal domain-containing protein</fullName>
    </recommendedName>
</protein>
<evidence type="ECO:0000256" key="2">
    <source>
        <dbReference type="SAM" id="Phobius"/>
    </source>
</evidence>
<dbReference type="InterPro" id="IPR039453">
    <property type="entry name" value="OM14_C"/>
</dbReference>
<dbReference type="PANTHER" id="PTHR38402">
    <property type="entry name" value="MITOCHONDRIAL OUTER MEMBRANE PROTEIN OM14"/>
    <property type="match status" value="1"/>
</dbReference>
<feature type="compositionally biased region" description="Basic and acidic residues" evidence="1">
    <location>
        <begin position="37"/>
        <end position="46"/>
    </location>
</feature>
<evidence type="ECO:0000256" key="1">
    <source>
        <dbReference type="SAM" id="MobiDB-lite"/>
    </source>
</evidence>
<feature type="compositionally biased region" description="Basic and acidic residues" evidence="1">
    <location>
        <begin position="14"/>
        <end position="29"/>
    </location>
</feature>
<sequence length="185" mass="20262">MSYAEAAASSGPTKAEKIPEPAKLERTSEPHGSVETLDGKEFEKKRKEAAKEVERVASEAAKASKKQAKEIKKEIDDFEKNAAPYFQQAVSFVKEKYAQLSAAVTLRVNTETVSNAVVELQNPVVLSQLALIAGGATAGWYVYAERAHIRSDNKYVVAIHAGLVTALVLGDAYVFQKLYPKYKKN</sequence>
<dbReference type="InterPro" id="IPR039454">
    <property type="entry name" value="OM14"/>
</dbReference>
<feature type="region of interest" description="Disordered" evidence="1">
    <location>
        <begin position="1"/>
        <end position="46"/>
    </location>
</feature>
<evidence type="ECO:0000259" key="3">
    <source>
        <dbReference type="Pfam" id="PF17304"/>
    </source>
</evidence>
<dbReference type="Proteomes" id="UP000292447">
    <property type="component" value="Chromosome I"/>
</dbReference>
<keyword evidence="2" id="KW-1133">Transmembrane helix</keyword>
<gene>
    <name evidence="4" type="ORF">METSCH_A10660</name>
</gene>
<feature type="transmembrane region" description="Helical" evidence="2">
    <location>
        <begin position="155"/>
        <end position="175"/>
    </location>
</feature>
<organism evidence="4 5">
    <name type="scientific">Metschnikowia aff. pulcherrima</name>
    <dbReference type="NCBI Taxonomy" id="2163413"/>
    <lineage>
        <taxon>Eukaryota</taxon>
        <taxon>Fungi</taxon>
        <taxon>Dikarya</taxon>
        <taxon>Ascomycota</taxon>
        <taxon>Saccharomycotina</taxon>
        <taxon>Pichiomycetes</taxon>
        <taxon>Metschnikowiaceae</taxon>
        <taxon>Metschnikowia</taxon>
    </lineage>
</organism>
<proteinExistence type="predicted"/>
<dbReference type="AlphaFoldDB" id="A0A4P6XJY4"/>
<dbReference type="EMBL" id="CP034456">
    <property type="protein sequence ID" value="QBM86426.1"/>
    <property type="molecule type" value="Genomic_DNA"/>
</dbReference>
<reference evidence="5" key="1">
    <citation type="submission" date="2019-03" db="EMBL/GenBank/DDBJ databases">
        <title>Snf2 controls pulcherriminic acid biosynthesis and connects pigmentation and antifungal activity of the yeast Metschnikowia pulcherrima.</title>
        <authorList>
            <person name="Gore-Lloyd D."/>
            <person name="Sumann I."/>
            <person name="Brachmann A.O."/>
            <person name="Schneeberger K."/>
            <person name="Ortiz-Merino R.A."/>
            <person name="Moreno-Beltran M."/>
            <person name="Schlaefli M."/>
            <person name="Kirner P."/>
            <person name="Santos Kron A."/>
            <person name="Wolfe K.H."/>
            <person name="Piel J."/>
            <person name="Ahrens C.H."/>
            <person name="Henk D."/>
            <person name="Freimoser F.M."/>
        </authorList>
    </citation>
    <scope>NUCLEOTIDE SEQUENCE [LARGE SCALE GENOMIC DNA]</scope>
    <source>
        <strain evidence="5">APC 1.2</strain>
    </source>
</reference>
<keyword evidence="5" id="KW-1185">Reference proteome</keyword>
<dbReference type="Pfam" id="PF17304">
    <property type="entry name" value="OM14_C"/>
    <property type="match status" value="1"/>
</dbReference>
<name>A0A4P6XJY4_9ASCO</name>
<accession>A0A4P6XJY4</accession>
<keyword evidence="2" id="KW-0812">Transmembrane</keyword>